<keyword evidence="2" id="KW-1185">Reference proteome</keyword>
<dbReference type="KEGG" id="smoo:SMONO_v1c05060"/>
<reference evidence="1 2" key="1">
    <citation type="submission" date="2017-12" db="EMBL/GenBank/DDBJ databases">
        <title>Complete genome sequence of Spiroplasma monobiae MQ-1 (ATCC 33825).</title>
        <authorList>
            <person name="Tsai Y.-M."/>
            <person name="Lo W.-S."/>
            <person name="Wu P.-S."/>
            <person name="Cho S.-T."/>
            <person name="Kuo C.-H."/>
        </authorList>
    </citation>
    <scope>NUCLEOTIDE SEQUENCE [LARGE SCALE GENOMIC DNA]</scope>
    <source>
        <strain evidence="1 2">MQ-1</strain>
    </source>
</reference>
<dbReference type="AlphaFoldDB" id="A0A2K9LWH9"/>
<dbReference type="RefSeq" id="WP_101780808.1">
    <property type="nucleotide sequence ID" value="NZ_CP025543.1"/>
</dbReference>
<name>A0A2K9LWH9_SPISQ</name>
<accession>A0A2K9LWH9</accession>
<organism evidence="1 2">
    <name type="scientific">Spiroplasma monobiae MQ-1</name>
    <dbReference type="NCBI Taxonomy" id="1336748"/>
    <lineage>
        <taxon>Bacteria</taxon>
        <taxon>Bacillati</taxon>
        <taxon>Mycoplasmatota</taxon>
        <taxon>Mollicutes</taxon>
        <taxon>Entomoplasmatales</taxon>
        <taxon>Spiroplasmataceae</taxon>
        <taxon>Spiroplasma</taxon>
    </lineage>
</organism>
<sequence>MNKRRSTSKKFLKLVKIEKEKLLIFKNQNVWFSDNALIHSICIFKLDYFMQIADKELKTLFSSRFFILLGYETDENKITDMILRVKLMREVIKSTMGLNKNTLIMLYPIQDYINISFDFIFLAYGKEDYINIISLSIIDKEDDDIYWHEVMPKNGSKHVLDYFKPLGERLSQYIAENHIIDTIKISNILFLPFVHYNPQAYLFHPKFADMYEIIEQTSISAMVLASNMDPLLNALESSFKSIDVQRTDDWIDLYYVQDDDYYKKNKDFLLPLNK</sequence>
<gene>
    <name evidence="1" type="ORF">SMONO_v1c05060</name>
</gene>
<dbReference type="Proteomes" id="UP000234790">
    <property type="component" value="Chromosome"/>
</dbReference>
<dbReference type="EMBL" id="CP025543">
    <property type="protein sequence ID" value="AUM62755.1"/>
    <property type="molecule type" value="Genomic_DNA"/>
</dbReference>
<evidence type="ECO:0000313" key="1">
    <source>
        <dbReference type="EMBL" id="AUM62755.1"/>
    </source>
</evidence>
<proteinExistence type="predicted"/>
<protein>
    <submittedName>
        <fullName evidence="1">Uncharacterized protein</fullName>
    </submittedName>
</protein>
<evidence type="ECO:0000313" key="2">
    <source>
        <dbReference type="Proteomes" id="UP000234790"/>
    </source>
</evidence>